<dbReference type="GO" id="GO:0010972">
    <property type="term" value="P:negative regulation of G2/M transition of mitotic cell cycle"/>
    <property type="evidence" value="ECO:0007669"/>
    <property type="project" value="TreeGrafter"/>
</dbReference>
<dbReference type="Proteomes" id="UP000269221">
    <property type="component" value="Unassembled WGS sequence"/>
</dbReference>
<dbReference type="PANTHER" id="PTHR16524">
    <property type="entry name" value="CELL DEATH REGULATOR AVEN"/>
    <property type="match status" value="1"/>
</dbReference>
<dbReference type="AlphaFoldDB" id="A0A3M0JN07"/>
<name>A0A3M0JN07_HIRRU</name>
<gene>
    <name evidence="1" type="ORF">DUI87_23043</name>
</gene>
<accession>A0A3M0JN07</accession>
<reference evidence="1 2" key="1">
    <citation type="submission" date="2018-07" db="EMBL/GenBank/DDBJ databases">
        <title>A high quality draft genome assembly of the barn swallow (H. rustica rustica).</title>
        <authorList>
            <person name="Formenti G."/>
            <person name="Chiara M."/>
            <person name="Poveda L."/>
            <person name="Francoijs K.-J."/>
            <person name="Bonisoli-Alquati A."/>
            <person name="Canova L."/>
            <person name="Gianfranceschi L."/>
            <person name="Horner D.S."/>
            <person name="Saino N."/>
        </authorList>
    </citation>
    <scope>NUCLEOTIDE SEQUENCE [LARGE SCALE GENOMIC DNA]</scope>
    <source>
        <strain evidence="1">Chelidonia</strain>
        <tissue evidence="1">Blood</tissue>
    </source>
</reference>
<keyword evidence="2" id="KW-1185">Reference proteome</keyword>
<comment type="caution">
    <text evidence="1">The sequence shown here is derived from an EMBL/GenBank/DDBJ whole genome shotgun (WGS) entry which is preliminary data.</text>
</comment>
<organism evidence="1 2">
    <name type="scientific">Hirundo rustica rustica</name>
    <dbReference type="NCBI Taxonomy" id="333673"/>
    <lineage>
        <taxon>Eukaryota</taxon>
        <taxon>Metazoa</taxon>
        <taxon>Chordata</taxon>
        <taxon>Craniata</taxon>
        <taxon>Vertebrata</taxon>
        <taxon>Euteleostomi</taxon>
        <taxon>Archelosauria</taxon>
        <taxon>Archosauria</taxon>
        <taxon>Dinosauria</taxon>
        <taxon>Saurischia</taxon>
        <taxon>Theropoda</taxon>
        <taxon>Coelurosauria</taxon>
        <taxon>Aves</taxon>
        <taxon>Neognathae</taxon>
        <taxon>Neoaves</taxon>
        <taxon>Telluraves</taxon>
        <taxon>Australaves</taxon>
        <taxon>Passeriformes</taxon>
        <taxon>Sylvioidea</taxon>
        <taxon>Hirundinidae</taxon>
        <taxon>Hirundo</taxon>
    </lineage>
</organism>
<sequence length="180" mass="20897">MSQCVPRWPKRPVASWPVSAIARQRSLPTLYLALVRPQLESCIQLRAPHYKDIEELECGQRRAAEVGKGLEHKSCEEHLRDMHLVEEDDDTESRHEDEKEEVKCYSRRKVFSNWSRYEDTEKEGQSEAGESQRGTDFSVLLSSAAAYIRERNKIETENLQSFVKLEVFVYGKDDKTIMCS</sequence>
<evidence type="ECO:0000313" key="1">
    <source>
        <dbReference type="EMBL" id="RMC00434.1"/>
    </source>
</evidence>
<evidence type="ECO:0000313" key="2">
    <source>
        <dbReference type="Proteomes" id="UP000269221"/>
    </source>
</evidence>
<dbReference type="PANTHER" id="PTHR16524:SF2">
    <property type="entry name" value="CELL DEATH REGULATOR AVEN"/>
    <property type="match status" value="1"/>
</dbReference>
<proteinExistence type="predicted"/>
<dbReference type="EMBL" id="QRBI01000144">
    <property type="protein sequence ID" value="RMC00434.1"/>
    <property type="molecule type" value="Genomic_DNA"/>
</dbReference>
<dbReference type="OrthoDB" id="7480422at2759"/>
<dbReference type="InterPro" id="IPR026187">
    <property type="entry name" value="Aven"/>
</dbReference>
<dbReference type="STRING" id="333673.A0A3M0JN07"/>
<protein>
    <submittedName>
        <fullName evidence="1">Uncharacterized protein</fullName>
    </submittedName>
</protein>